<protein>
    <submittedName>
        <fullName evidence="1">Uncharacterized protein</fullName>
    </submittedName>
</protein>
<sequence>MNRITETGAHWSSQLTRDLSNLLAIPIDSSTGAFILEDSEGIAWTLEFSDDPDLLILHAPLLERARSPCNEELHGWLTMHGQPRLLQGSCVALDQAAGQLRLVHTLHARDADAYRVNDTLSQLRSLRSHFIQMC</sequence>
<proteinExistence type="predicted"/>
<reference evidence="1 2" key="1">
    <citation type="submission" date="2020-08" db="EMBL/GenBank/DDBJ databases">
        <title>Stenotrophomonas tumulicola JCM 30961.</title>
        <authorList>
            <person name="Deng Y."/>
        </authorList>
    </citation>
    <scope>NUCLEOTIDE SEQUENCE [LARGE SCALE GENOMIC DNA]</scope>
    <source>
        <strain evidence="1 2">JCM 30961</strain>
    </source>
</reference>
<accession>A0A7W3FPG5</accession>
<comment type="caution">
    <text evidence="1">The sequence shown here is derived from an EMBL/GenBank/DDBJ whole genome shotgun (WGS) entry which is preliminary data.</text>
</comment>
<dbReference type="Proteomes" id="UP000547058">
    <property type="component" value="Unassembled WGS sequence"/>
</dbReference>
<dbReference type="AlphaFoldDB" id="A0A7W3FPG5"/>
<gene>
    <name evidence="1" type="ORF">H4O11_16260</name>
</gene>
<keyword evidence="2" id="KW-1185">Reference proteome</keyword>
<organism evidence="1 2">
    <name type="scientific">Stenotrophomonas tumulicola</name>
    <dbReference type="NCBI Taxonomy" id="1685415"/>
    <lineage>
        <taxon>Bacteria</taxon>
        <taxon>Pseudomonadati</taxon>
        <taxon>Pseudomonadota</taxon>
        <taxon>Gammaproteobacteria</taxon>
        <taxon>Lysobacterales</taxon>
        <taxon>Lysobacteraceae</taxon>
        <taxon>Stenotrophomonas</taxon>
    </lineage>
</organism>
<name>A0A7W3FPG5_9GAMM</name>
<dbReference type="RefSeq" id="WP_182340772.1">
    <property type="nucleotide sequence ID" value="NZ_JACGXS010000011.1"/>
</dbReference>
<dbReference type="EMBL" id="JACGXS010000011">
    <property type="protein sequence ID" value="MBA8683353.1"/>
    <property type="molecule type" value="Genomic_DNA"/>
</dbReference>
<evidence type="ECO:0000313" key="2">
    <source>
        <dbReference type="Proteomes" id="UP000547058"/>
    </source>
</evidence>
<evidence type="ECO:0000313" key="1">
    <source>
        <dbReference type="EMBL" id="MBA8683353.1"/>
    </source>
</evidence>